<evidence type="ECO:0000313" key="1">
    <source>
        <dbReference type="EMBL" id="DAD88339.1"/>
    </source>
</evidence>
<proteinExistence type="predicted"/>
<dbReference type="EMBL" id="BK015039">
    <property type="protein sequence ID" value="DAD88339.1"/>
    <property type="molecule type" value="Genomic_DNA"/>
</dbReference>
<reference evidence="1" key="1">
    <citation type="journal article" date="2021" name="Proc. Natl. Acad. Sci. U.S.A.">
        <title>A Catalog of Tens of Thousands of Viruses from Human Metagenomes Reveals Hidden Associations with Chronic Diseases.</title>
        <authorList>
            <person name="Tisza M.J."/>
            <person name="Buck C.B."/>
        </authorList>
    </citation>
    <scope>NUCLEOTIDE SEQUENCE</scope>
    <source>
        <strain evidence="1">Ctnks32</strain>
    </source>
</reference>
<sequence length="34" mass="4041">MLYIEIYGISSKNRAISFKTFCYICNVLKRTSNY</sequence>
<organism evidence="1">
    <name type="scientific">Siphoviridae sp. ctnks32</name>
    <dbReference type="NCBI Taxonomy" id="2826457"/>
    <lineage>
        <taxon>Viruses</taxon>
        <taxon>Duplodnaviria</taxon>
        <taxon>Heunggongvirae</taxon>
        <taxon>Uroviricota</taxon>
        <taxon>Caudoviricetes</taxon>
    </lineage>
</organism>
<name>A0A8S5N2H0_9CAUD</name>
<accession>A0A8S5N2H0</accession>
<protein>
    <submittedName>
        <fullName evidence="1">Uncharacterized protein</fullName>
    </submittedName>
</protein>